<dbReference type="EMBL" id="FJNE01000001">
    <property type="protein sequence ID" value="CZQ83539.1"/>
    <property type="molecule type" value="Genomic_DNA"/>
</dbReference>
<dbReference type="InterPro" id="IPR002104">
    <property type="entry name" value="Integrase_catalytic"/>
</dbReference>
<protein>
    <submittedName>
        <fullName evidence="6">Integrase catalytic</fullName>
    </submittedName>
</protein>
<organism evidence="6 7">
    <name type="scientific">Trichococcus palustris</name>
    <dbReference type="NCBI Taxonomy" id="140314"/>
    <lineage>
        <taxon>Bacteria</taxon>
        <taxon>Bacillati</taxon>
        <taxon>Bacillota</taxon>
        <taxon>Bacilli</taxon>
        <taxon>Lactobacillales</taxon>
        <taxon>Carnobacteriaceae</taxon>
        <taxon>Trichococcus</taxon>
    </lineage>
</organism>
<proteinExistence type="inferred from homology"/>
<dbReference type="RefSeq" id="WP_087030770.1">
    <property type="nucleotide sequence ID" value="NZ_FJNE01000001.1"/>
</dbReference>
<dbReference type="InterPro" id="IPR050808">
    <property type="entry name" value="Phage_Integrase"/>
</dbReference>
<dbReference type="OrthoDB" id="9803188at2"/>
<dbReference type="InterPro" id="IPR053876">
    <property type="entry name" value="Phage_int_M"/>
</dbReference>
<dbReference type="Proteomes" id="UP000242754">
    <property type="component" value="Unassembled WGS sequence"/>
</dbReference>
<dbReference type="STRING" id="140314.SAMN04488076_103168"/>
<reference evidence="6 7" key="1">
    <citation type="submission" date="2016-02" db="EMBL/GenBank/DDBJ databases">
        <authorList>
            <person name="Wen L."/>
            <person name="He K."/>
            <person name="Yang H."/>
        </authorList>
    </citation>
    <scope>NUCLEOTIDE SEQUENCE [LARGE SCALE GENOMIC DNA]</scope>
    <source>
        <strain evidence="6">Trichococcus palustris</strain>
    </source>
</reference>
<evidence type="ECO:0000256" key="2">
    <source>
        <dbReference type="ARBA" id="ARBA00022908"/>
    </source>
</evidence>
<dbReference type="InterPro" id="IPR011010">
    <property type="entry name" value="DNA_brk_join_enz"/>
</dbReference>
<dbReference type="PANTHER" id="PTHR30629:SF2">
    <property type="entry name" value="PROPHAGE INTEGRASE INTS-RELATED"/>
    <property type="match status" value="1"/>
</dbReference>
<evidence type="ECO:0000256" key="3">
    <source>
        <dbReference type="ARBA" id="ARBA00023125"/>
    </source>
</evidence>
<dbReference type="PANTHER" id="PTHR30629">
    <property type="entry name" value="PROPHAGE INTEGRASE"/>
    <property type="match status" value="1"/>
</dbReference>
<name>A0A143Y9N2_9LACT</name>
<dbReference type="InterPro" id="IPR010998">
    <property type="entry name" value="Integrase_recombinase_N"/>
</dbReference>
<evidence type="ECO:0000259" key="5">
    <source>
        <dbReference type="PROSITE" id="PS51898"/>
    </source>
</evidence>
<evidence type="ECO:0000313" key="7">
    <source>
        <dbReference type="Proteomes" id="UP000242754"/>
    </source>
</evidence>
<dbReference type="GO" id="GO:0015074">
    <property type="term" value="P:DNA integration"/>
    <property type="evidence" value="ECO:0007669"/>
    <property type="project" value="UniProtKB-KW"/>
</dbReference>
<keyword evidence="7" id="KW-1185">Reference proteome</keyword>
<evidence type="ECO:0000256" key="1">
    <source>
        <dbReference type="ARBA" id="ARBA00008857"/>
    </source>
</evidence>
<sequence>MWMEELPNGKYKFFERYENELFGKTKKFSVTLTSKSSRAQKEAKRMLDEKNQKFLKNFSLTKAGMNITFEDVANEWFPKYLQTVKASTGKTQRRYFSLVMNNFPKEALVSKIDTGTLQDYFEMIYYEKNYGFDTVRNIKSMVNQIFKYAKKRNYCLYNPVSDVELKKKPITMSEREKISNKFLDHDELETCLYGLSRYNVRYSRLCEFMSLTGLRIGETNILRASDIIDGCVKVSGTYATDTNSVADAYISTPKTAAAYRMVALSDRAIEIIRLFESENELYKSEYPDYDDKGYIFAMPKGTPILHSIINYHLKKVMIDMGIQKEISTHVFRHSHISILSELGIPVKAIMERVGHSDPKVTLEIYTHVTKNMTRDIVDKLNNLK</sequence>
<keyword evidence="2" id="KW-0229">DNA integration</keyword>
<dbReference type="InterPro" id="IPR013762">
    <property type="entry name" value="Integrase-like_cat_sf"/>
</dbReference>
<dbReference type="SUPFAM" id="SSF56349">
    <property type="entry name" value="DNA breaking-rejoining enzymes"/>
    <property type="match status" value="1"/>
</dbReference>
<dbReference type="Gene3D" id="1.10.443.10">
    <property type="entry name" value="Intergrase catalytic core"/>
    <property type="match status" value="1"/>
</dbReference>
<dbReference type="Gene3D" id="1.10.150.130">
    <property type="match status" value="1"/>
</dbReference>
<dbReference type="Pfam" id="PF00589">
    <property type="entry name" value="Phage_integrase"/>
    <property type="match status" value="1"/>
</dbReference>
<comment type="similarity">
    <text evidence="1">Belongs to the 'phage' integrase family.</text>
</comment>
<evidence type="ECO:0000256" key="4">
    <source>
        <dbReference type="ARBA" id="ARBA00023172"/>
    </source>
</evidence>
<dbReference type="PROSITE" id="PS51898">
    <property type="entry name" value="TYR_RECOMBINASE"/>
    <property type="match status" value="1"/>
</dbReference>
<dbReference type="CDD" id="cd01189">
    <property type="entry name" value="INT_ICEBs1_C_like"/>
    <property type="match status" value="1"/>
</dbReference>
<dbReference type="AlphaFoldDB" id="A0A143Y9N2"/>
<gene>
    <name evidence="6" type="ORF">Tpal_458</name>
</gene>
<evidence type="ECO:0000313" key="6">
    <source>
        <dbReference type="EMBL" id="CZQ83539.1"/>
    </source>
</evidence>
<feature type="domain" description="Tyr recombinase" evidence="5">
    <location>
        <begin position="178"/>
        <end position="378"/>
    </location>
</feature>
<keyword evidence="4" id="KW-0233">DNA recombination</keyword>
<accession>A0A143Y9N2</accession>
<dbReference type="Pfam" id="PF22022">
    <property type="entry name" value="Phage_int_M"/>
    <property type="match status" value="1"/>
</dbReference>
<dbReference type="GO" id="GO:0006310">
    <property type="term" value="P:DNA recombination"/>
    <property type="evidence" value="ECO:0007669"/>
    <property type="project" value="UniProtKB-KW"/>
</dbReference>
<dbReference type="GO" id="GO:0003677">
    <property type="term" value="F:DNA binding"/>
    <property type="evidence" value="ECO:0007669"/>
    <property type="project" value="UniProtKB-KW"/>
</dbReference>
<keyword evidence="3" id="KW-0238">DNA-binding</keyword>